<proteinExistence type="inferred from homology"/>
<comment type="cofactor">
    <cofactor evidence="1">
        <name>Zn(2+)</name>
        <dbReference type="ChEBI" id="CHEBI:29105"/>
    </cofactor>
</comment>
<dbReference type="SUPFAM" id="SSF53187">
    <property type="entry name" value="Zn-dependent exopeptidases"/>
    <property type="match status" value="1"/>
</dbReference>
<dbReference type="GO" id="GO:0005615">
    <property type="term" value="C:extracellular space"/>
    <property type="evidence" value="ECO:0007669"/>
    <property type="project" value="TreeGrafter"/>
</dbReference>
<dbReference type="RefSeq" id="WP_130606618.1">
    <property type="nucleotide sequence ID" value="NZ_AP019368.1"/>
</dbReference>
<evidence type="ECO:0000259" key="4">
    <source>
        <dbReference type="PROSITE" id="PS52035"/>
    </source>
</evidence>
<sequence>MSQYLFPDKYLNYKDMMSDINLLCNHFPKKCEVEKIEIAKTIEGRAIIAIRVFPKGKQVDQPTLWMDANMHSIELIGTNTVLAHIEFLKTKLVGNEKKYFDINYVFVPRICPDGAEVYFIDSKVNRSNARDSRSQKELGSVWQRECLLEKDERKIEIELFKNKKRIGFMRKKSEAGIWTCDEMYPELMRRRELGDEGPFFDIYPEGNILNFDGINIPSSFSVSENEIDLNRNFPTDWAAHIIENKSGKMPLSEIESRAIADFATKIPNIYFWLNYHTFGGVFIRPPGRFSDEEMNIFDRSIYHSIDTKLEEITKYPAVSGFQEFTYIPGKPLRGALTEYAYNALGAFSYVCELWDLPVRLGRQERPFIKRYENWSKKEWRQFYEFDRSENNSLIFGHPWKAYQHPQLGEMEISEFPVQIGIHNPPQKLISEVIQNQVKLLPLLVDLAPKLKIEVKIENTEDKNLKYALLTIQNNGFLPTFISEERNKAQGSKKILVEVIEVKNGKLIGESVYHLNELYGYARINNGWLDSADSGTSKQTLQILRIPFIADKHNLGVVFKVSFACIGEYFITLGEV</sequence>
<dbReference type="AlphaFoldDB" id="A0A4V0P279"/>
<comment type="similarity">
    <text evidence="2 3">Belongs to the peptidase M14 family.</text>
</comment>
<dbReference type="CDD" id="cd06905">
    <property type="entry name" value="M14-like"/>
    <property type="match status" value="1"/>
</dbReference>
<dbReference type="GO" id="GO:0004181">
    <property type="term" value="F:metallocarboxypeptidase activity"/>
    <property type="evidence" value="ECO:0007669"/>
    <property type="project" value="InterPro"/>
</dbReference>
<evidence type="ECO:0000256" key="2">
    <source>
        <dbReference type="ARBA" id="ARBA00005988"/>
    </source>
</evidence>
<evidence type="ECO:0000256" key="1">
    <source>
        <dbReference type="ARBA" id="ARBA00001947"/>
    </source>
</evidence>
<dbReference type="Gene3D" id="3.40.630.10">
    <property type="entry name" value="Zn peptidases"/>
    <property type="match status" value="1"/>
</dbReference>
<keyword evidence="6" id="KW-1185">Reference proteome</keyword>
<dbReference type="PANTHER" id="PTHR11705:SF91">
    <property type="entry name" value="FI01817P-RELATED"/>
    <property type="match status" value="1"/>
</dbReference>
<dbReference type="GO" id="GO:0008270">
    <property type="term" value="F:zinc ion binding"/>
    <property type="evidence" value="ECO:0007669"/>
    <property type="project" value="InterPro"/>
</dbReference>
<gene>
    <name evidence="5" type="ORF">JCM31447_07280</name>
</gene>
<organism evidence="5 6">
    <name type="scientific">Fluviispira sanaruensis</name>
    <dbReference type="NCBI Taxonomy" id="2493639"/>
    <lineage>
        <taxon>Bacteria</taxon>
        <taxon>Pseudomonadati</taxon>
        <taxon>Bdellovibrionota</taxon>
        <taxon>Oligoflexia</taxon>
        <taxon>Silvanigrellales</taxon>
        <taxon>Silvanigrellaceae</taxon>
        <taxon>Fluviispira</taxon>
    </lineage>
</organism>
<reference evidence="5 6" key="1">
    <citation type="submission" date="2018-12" db="EMBL/GenBank/DDBJ databases">
        <title>Rubrispira sanarue gen. nov., sp., nov., a member of the order Silvanigrellales, isolated from a brackish lake in Hamamatsu Japan.</title>
        <authorList>
            <person name="Maejima Y."/>
            <person name="Iino T."/>
            <person name="Muraguchi Y."/>
            <person name="Fukuda K."/>
            <person name="Nojiri H."/>
            <person name="Ohkuma M."/>
            <person name="Moriuchi R."/>
            <person name="Dohra H."/>
            <person name="Kimbara K."/>
            <person name="Shintani M."/>
        </authorList>
    </citation>
    <scope>NUCLEOTIDE SEQUENCE [LARGE SCALE GENOMIC DNA]</scope>
    <source>
        <strain evidence="5 6">RF1110005</strain>
    </source>
</reference>
<dbReference type="PANTHER" id="PTHR11705">
    <property type="entry name" value="PROTEASE FAMILY M14 CARBOXYPEPTIDASE A,B"/>
    <property type="match status" value="1"/>
</dbReference>
<name>A0A4V0P279_FLUSA</name>
<feature type="domain" description="Peptidase M14" evidence="4">
    <location>
        <begin position="9"/>
        <end position="375"/>
    </location>
</feature>
<dbReference type="PROSITE" id="PS52035">
    <property type="entry name" value="PEPTIDASE_M14"/>
    <property type="match status" value="1"/>
</dbReference>
<evidence type="ECO:0000313" key="6">
    <source>
        <dbReference type="Proteomes" id="UP000291236"/>
    </source>
</evidence>
<dbReference type="Pfam" id="PF00246">
    <property type="entry name" value="Peptidase_M14"/>
    <property type="match status" value="2"/>
</dbReference>
<evidence type="ECO:0000256" key="3">
    <source>
        <dbReference type="PROSITE-ProRule" id="PRU01379"/>
    </source>
</evidence>
<evidence type="ECO:0000313" key="5">
    <source>
        <dbReference type="EMBL" id="BBH52287.1"/>
    </source>
</evidence>
<accession>A0A4V0P279</accession>
<dbReference type="EMBL" id="AP019368">
    <property type="protein sequence ID" value="BBH52287.1"/>
    <property type="molecule type" value="Genomic_DNA"/>
</dbReference>
<dbReference type="OrthoDB" id="5294005at2"/>
<dbReference type="KEGG" id="sbf:JCM31447_07280"/>
<feature type="active site" description="Proton donor/acceptor" evidence="3">
    <location>
        <position position="352"/>
    </location>
</feature>
<dbReference type="GO" id="GO:0006508">
    <property type="term" value="P:proteolysis"/>
    <property type="evidence" value="ECO:0007669"/>
    <property type="project" value="InterPro"/>
</dbReference>
<dbReference type="Proteomes" id="UP000291236">
    <property type="component" value="Chromosome"/>
</dbReference>
<dbReference type="InterPro" id="IPR000834">
    <property type="entry name" value="Peptidase_M14"/>
</dbReference>
<protein>
    <recommendedName>
        <fullName evidence="4">Peptidase M14 domain-containing protein</fullName>
    </recommendedName>
</protein>
<dbReference type="SMART" id="SM00631">
    <property type="entry name" value="Zn_pept"/>
    <property type="match status" value="1"/>
</dbReference>